<evidence type="ECO:0000313" key="1">
    <source>
        <dbReference type="EMBL" id="PTB52858.1"/>
    </source>
</evidence>
<accession>A0A2T4A761</accession>
<dbReference type="GeneID" id="36626135"/>
<dbReference type="AlphaFoldDB" id="A0A2T4A761"/>
<evidence type="ECO:0000313" key="2">
    <source>
        <dbReference type="Proteomes" id="UP000241690"/>
    </source>
</evidence>
<dbReference type="EMBL" id="KZ679683">
    <property type="protein sequence ID" value="PTB52858.1"/>
    <property type="molecule type" value="Genomic_DNA"/>
</dbReference>
<dbReference type="RefSeq" id="XP_024772535.1">
    <property type="nucleotide sequence ID" value="XM_024917566.1"/>
</dbReference>
<dbReference type="Proteomes" id="UP000241690">
    <property type="component" value="Unassembled WGS sequence"/>
</dbReference>
<reference evidence="1 2" key="1">
    <citation type="submission" date="2016-07" db="EMBL/GenBank/DDBJ databases">
        <title>Multiple horizontal gene transfer events from other fungi enriched the ability of initially mycotrophic Trichoderma (Ascomycota) to feed on dead plant biomass.</title>
        <authorList>
            <consortium name="DOE Joint Genome Institute"/>
            <person name="Aerts A."/>
            <person name="Atanasova L."/>
            <person name="Chenthamara K."/>
            <person name="Zhang J."/>
            <person name="Grujic M."/>
            <person name="Henrissat B."/>
            <person name="Kuo A."/>
            <person name="Salamov A."/>
            <person name="Lipzen A."/>
            <person name="Labutti K."/>
            <person name="Barry K."/>
            <person name="Miao Y."/>
            <person name="Rahimi M.J."/>
            <person name="Shen Q."/>
            <person name="Grigoriev I.V."/>
            <person name="Kubicek C.P."/>
            <person name="Druzhinina I.S."/>
        </authorList>
    </citation>
    <scope>NUCLEOTIDE SEQUENCE [LARGE SCALE GENOMIC DNA]</scope>
    <source>
        <strain evidence="1 2">CBS 226.95</strain>
    </source>
</reference>
<keyword evidence="2" id="KW-1185">Reference proteome</keyword>
<name>A0A2T4A761_TRIHA</name>
<sequence>MKVSTTTAPFSLGYLQYANAICNSGEVGIGRKQEYEWQGQNNVLVNDQWATLAALGPSYGSRNGINSCDSSGMPGFVWTNGANFHNCYGVSESCATGPFLYEPIYWCCQSW</sequence>
<gene>
    <name evidence="1" type="ORF">M431DRAFT_497180</name>
</gene>
<protein>
    <submittedName>
        <fullName evidence="1">Uncharacterized protein</fullName>
    </submittedName>
</protein>
<proteinExistence type="predicted"/>
<organism evidence="1 2">
    <name type="scientific">Trichoderma harzianum CBS 226.95</name>
    <dbReference type="NCBI Taxonomy" id="983964"/>
    <lineage>
        <taxon>Eukaryota</taxon>
        <taxon>Fungi</taxon>
        <taxon>Dikarya</taxon>
        <taxon>Ascomycota</taxon>
        <taxon>Pezizomycotina</taxon>
        <taxon>Sordariomycetes</taxon>
        <taxon>Hypocreomycetidae</taxon>
        <taxon>Hypocreales</taxon>
        <taxon>Hypocreaceae</taxon>
        <taxon>Trichoderma</taxon>
    </lineage>
</organism>